<gene>
    <name evidence="2" type="ORF">DWU99_15335</name>
</gene>
<dbReference type="Proteomes" id="UP000255334">
    <property type="component" value="Unassembled WGS sequence"/>
</dbReference>
<feature type="transmembrane region" description="Helical" evidence="1">
    <location>
        <begin position="175"/>
        <end position="196"/>
    </location>
</feature>
<feature type="transmembrane region" description="Helical" evidence="1">
    <location>
        <begin position="135"/>
        <end position="163"/>
    </location>
</feature>
<organism evidence="2 3">
    <name type="scientific">Dyella psychrodurans</name>
    <dbReference type="NCBI Taxonomy" id="1927960"/>
    <lineage>
        <taxon>Bacteria</taxon>
        <taxon>Pseudomonadati</taxon>
        <taxon>Pseudomonadota</taxon>
        <taxon>Gammaproteobacteria</taxon>
        <taxon>Lysobacterales</taxon>
        <taxon>Rhodanobacteraceae</taxon>
        <taxon>Dyella</taxon>
    </lineage>
</organism>
<dbReference type="InterPro" id="IPR025495">
    <property type="entry name" value="DUF4386"/>
</dbReference>
<comment type="caution">
    <text evidence="2">The sequence shown here is derived from an EMBL/GenBank/DDBJ whole genome shotgun (WGS) entry which is preliminary data.</text>
</comment>
<keyword evidence="1" id="KW-0472">Membrane</keyword>
<keyword evidence="1" id="KW-0812">Transmembrane</keyword>
<protein>
    <submittedName>
        <fullName evidence="2">DUF4386 domain-containing protein</fullName>
    </submittedName>
</protein>
<sequence length="234" mass="25321">MTKHNVEVSQKAWARVAGAALAAIIAIGLTGVFLQTFVGPESNLQNVLAHEQIYRVSLACEFGMLNSDIVLAIALYGLLKHVNGPLALLGAFWRFANAIVLGVGVVAALTALDLLGFVRDSPALGTPQLPEFAGYFLRMHIVASPIGLFFWSMGAAIHSYLLWQSRYIPRVLSGSYLAVTVVIFAGCLGMMIFPALQSTIDPWFVLPDLPVEIAVALWLMTKGVKIEPLNIRDS</sequence>
<accession>A0A370X059</accession>
<dbReference type="RefSeq" id="WP_115478954.1">
    <property type="nucleotide sequence ID" value="NZ_QRBF01000006.1"/>
</dbReference>
<dbReference type="AlphaFoldDB" id="A0A370X059"/>
<evidence type="ECO:0000313" key="3">
    <source>
        <dbReference type="Proteomes" id="UP000255334"/>
    </source>
</evidence>
<dbReference type="Pfam" id="PF14329">
    <property type="entry name" value="DUF4386"/>
    <property type="match status" value="1"/>
</dbReference>
<name>A0A370X059_9GAMM</name>
<dbReference type="OrthoDB" id="1160166at2"/>
<feature type="transmembrane region" description="Helical" evidence="1">
    <location>
        <begin position="12"/>
        <end position="33"/>
    </location>
</feature>
<dbReference type="EMBL" id="QRBF01000006">
    <property type="protein sequence ID" value="RDS81798.1"/>
    <property type="molecule type" value="Genomic_DNA"/>
</dbReference>
<evidence type="ECO:0000313" key="2">
    <source>
        <dbReference type="EMBL" id="RDS81798.1"/>
    </source>
</evidence>
<keyword evidence="1" id="KW-1133">Transmembrane helix</keyword>
<keyword evidence="3" id="KW-1185">Reference proteome</keyword>
<proteinExistence type="predicted"/>
<feature type="transmembrane region" description="Helical" evidence="1">
    <location>
        <begin position="91"/>
        <end position="115"/>
    </location>
</feature>
<evidence type="ECO:0000256" key="1">
    <source>
        <dbReference type="SAM" id="Phobius"/>
    </source>
</evidence>
<reference evidence="2 3" key="1">
    <citation type="submission" date="2018-07" db="EMBL/GenBank/DDBJ databases">
        <title>Dyella monticola sp. nov. and Dyella psychrodurans sp. nov. isolated from monsoon evergreen broad-leaved forest soil of Dinghu Mountain, China.</title>
        <authorList>
            <person name="Gao Z."/>
            <person name="Qiu L."/>
        </authorList>
    </citation>
    <scope>NUCLEOTIDE SEQUENCE [LARGE SCALE GENOMIC DNA]</scope>
    <source>
        <strain evidence="2 3">4MSK11</strain>
    </source>
</reference>